<accession>A0A7L1FY69</accession>
<dbReference type="PANTHER" id="PTHR23232:SF142">
    <property type="entry name" value="GASTRULA ZINC FINGER PROTEIN XLCGF57.1-LIKE-RELATED"/>
    <property type="match status" value="1"/>
</dbReference>
<dbReference type="InterPro" id="IPR036051">
    <property type="entry name" value="KRAB_dom_sf"/>
</dbReference>
<feature type="non-terminal residue" evidence="2">
    <location>
        <position position="62"/>
    </location>
</feature>
<dbReference type="Pfam" id="PF01352">
    <property type="entry name" value="KRAB"/>
    <property type="match status" value="1"/>
</dbReference>
<dbReference type="SUPFAM" id="SSF109640">
    <property type="entry name" value="KRAB domain (Kruppel-associated box)"/>
    <property type="match status" value="1"/>
</dbReference>
<dbReference type="OrthoDB" id="9892686at2759"/>
<dbReference type="GO" id="GO:0006355">
    <property type="term" value="P:regulation of DNA-templated transcription"/>
    <property type="evidence" value="ECO:0007669"/>
    <property type="project" value="InterPro"/>
</dbReference>
<evidence type="ECO:0000259" key="1">
    <source>
        <dbReference type="PROSITE" id="PS50805"/>
    </source>
</evidence>
<dbReference type="PROSITE" id="PS50805">
    <property type="entry name" value="KRAB"/>
    <property type="match status" value="1"/>
</dbReference>
<sequence>PMTFEDVAVHFSRQEWAELDDEQRDLYRTVMEDNYEMLMSLCRLCSTGVAATGAAQGSSPRV</sequence>
<feature type="non-terminal residue" evidence="2">
    <location>
        <position position="1"/>
    </location>
</feature>
<dbReference type="Gene3D" id="6.10.140.140">
    <property type="match status" value="1"/>
</dbReference>
<dbReference type="AlphaFoldDB" id="A0A7L1FY69"/>
<dbReference type="PANTHER" id="PTHR23232">
    <property type="entry name" value="KRAB DOMAIN C2H2 ZINC FINGER"/>
    <property type="match status" value="1"/>
</dbReference>
<protein>
    <submittedName>
        <fullName evidence="2">ZN620 protein</fullName>
    </submittedName>
</protein>
<keyword evidence="3" id="KW-1185">Reference proteome</keyword>
<dbReference type="Proteomes" id="UP000557230">
    <property type="component" value="Unassembled WGS sequence"/>
</dbReference>
<dbReference type="SMART" id="SM00349">
    <property type="entry name" value="KRAB"/>
    <property type="match status" value="1"/>
</dbReference>
<evidence type="ECO:0000313" key="3">
    <source>
        <dbReference type="Proteomes" id="UP000557230"/>
    </source>
</evidence>
<gene>
    <name evidence="2" type="primary">Znf620</name>
    <name evidence="2" type="ORF">INDMAC_R15042</name>
</gene>
<dbReference type="EMBL" id="VXBD01000329">
    <property type="protein sequence ID" value="NXN06644.1"/>
    <property type="molecule type" value="Genomic_DNA"/>
</dbReference>
<dbReference type="InterPro" id="IPR050169">
    <property type="entry name" value="Krueppel_C2H2_ZnF"/>
</dbReference>
<feature type="domain" description="KRAB" evidence="1">
    <location>
        <begin position="2"/>
        <end position="62"/>
    </location>
</feature>
<evidence type="ECO:0000313" key="2">
    <source>
        <dbReference type="EMBL" id="NXN06644.1"/>
    </source>
</evidence>
<reference evidence="2 3" key="1">
    <citation type="submission" date="2019-09" db="EMBL/GenBank/DDBJ databases">
        <title>Bird 10,000 Genomes (B10K) Project - Family phase.</title>
        <authorList>
            <person name="Zhang G."/>
        </authorList>
    </citation>
    <scope>NUCLEOTIDE SEQUENCE [LARGE SCALE GENOMIC DNA]</scope>
    <source>
        <strain evidence="2">B10K-DU-001-78</strain>
        <tissue evidence="2">Muscle</tissue>
    </source>
</reference>
<dbReference type="InterPro" id="IPR001909">
    <property type="entry name" value="KRAB"/>
</dbReference>
<proteinExistence type="predicted"/>
<organism evidence="2 3">
    <name type="scientific">Indicator maculatus</name>
    <name type="common">spotted honeyguide</name>
    <dbReference type="NCBI Taxonomy" id="545262"/>
    <lineage>
        <taxon>Eukaryota</taxon>
        <taxon>Metazoa</taxon>
        <taxon>Chordata</taxon>
        <taxon>Craniata</taxon>
        <taxon>Vertebrata</taxon>
        <taxon>Euteleostomi</taxon>
        <taxon>Archelosauria</taxon>
        <taxon>Archosauria</taxon>
        <taxon>Dinosauria</taxon>
        <taxon>Saurischia</taxon>
        <taxon>Theropoda</taxon>
        <taxon>Coelurosauria</taxon>
        <taxon>Aves</taxon>
        <taxon>Neognathae</taxon>
        <taxon>Neoaves</taxon>
        <taxon>Telluraves</taxon>
        <taxon>Coraciimorphae</taxon>
        <taxon>Piciformes</taxon>
        <taxon>Indicatoridae</taxon>
        <taxon>Indicator</taxon>
    </lineage>
</organism>
<dbReference type="CDD" id="cd07765">
    <property type="entry name" value="KRAB_A-box"/>
    <property type="match status" value="1"/>
</dbReference>
<name>A0A7L1FY69_9PICI</name>
<comment type="caution">
    <text evidence="2">The sequence shown here is derived from an EMBL/GenBank/DDBJ whole genome shotgun (WGS) entry which is preliminary data.</text>
</comment>